<name>A0A7X0LIR3_9BACT</name>
<dbReference type="Gene3D" id="3.40.50.300">
    <property type="entry name" value="P-loop containing nucleotide triphosphate hydrolases"/>
    <property type="match status" value="2"/>
</dbReference>
<dbReference type="PANTHER" id="PTHR43581">
    <property type="entry name" value="ATP/GTP PHOSPHATASE"/>
    <property type="match status" value="1"/>
</dbReference>
<dbReference type="SUPFAM" id="SSF52540">
    <property type="entry name" value="P-loop containing nucleoside triphosphate hydrolases"/>
    <property type="match status" value="1"/>
</dbReference>
<evidence type="ECO:0000313" key="3">
    <source>
        <dbReference type="EMBL" id="MBB6428490.1"/>
    </source>
</evidence>
<feature type="domain" description="OLD protein-like TOPRIM" evidence="2">
    <location>
        <begin position="387"/>
        <end position="453"/>
    </location>
</feature>
<dbReference type="RefSeq" id="WP_184675680.1">
    <property type="nucleotide sequence ID" value="NZ_JACHGY010000001.1"/>
</dbReference>
<organism evidence="3 4">
    <name type="scientific">Algisphaera agarilytica</name>
    <dbReference type="NCBI Taxonomy" id="1385975"/>
    <lineage>
        <taxon>Bacteria</taxon>
        <taxon>Pseudomonadati</taxon>
        <taxon>Planctomycetota</taxon>
        <taxon>Phycisphaerae</taxon>
        <taxon>Phycisphaerales</taxon>
        <taxon>Phycisphaeraceae</taxon>
        <taxon>Algisphaera</taxon>
    </lineage>
</organism>
<dbReference type="PANTHER" id="PTHR43581:SF2">
    <property type="entry name" value="EXCINUCLEASE ATPASE SUBUNIT"/>
    <property type="match status" value="1"/>
</dbReference>
<evidence type="ECO:0000259" key="2">
    <source>
        <dbReference type="Pfam" id="PF20469"/>
    </source>
</evidence>
<evidence type="ECO:0000313" key="4">
    <source>
        <dbReference type="Proteomes" id="UP000541810"/>
    </source>
</evidence>
<dbReference type="Pfam" id="PF13175">
    <property type="entry name" value="AAA_15"/>
    <property type="match status" value="1"/>
</dbReference>
<feature type="domain" description="Endonuclease GajA/Old nuclease/RecF-like AAA" evidence="1">
    <location>
        <begin position="242"/>
        <end position="334"/>
    </location>
</feature>
<protein>
    <submittedName>
        <fullName evidence="3">Energy-coupling factor transporter ATP-binding protein EcfA2</fullName>
    </submittedName>
</protein>
<keyword evidence="4" id="KW-1185">Reference proteome</keyword>
<gene>
    <name evidence="3" type="ORF">HNQ40_000296</name>
</gene>
<keyword evidence="3" id="KW-0067">ATP-binding</keyword>
<reference evidence="3 4" key="1">
    <citation type="submission" date="2020-08" db="EMBL/GenBank/DDBJ databases">
        <title>Genomic Encyclopedia of Type Strains, Phase IV (KMG-IV): sequencing the most valuable type-strain genomes for metagenomic binning, comparative biology and taxonomic classification.</title>
        <authorList>
            <person name="Goeker M."/>
        </authorList>
    </citation>
    <scope>NUCLEOTIDE SEQUENCE [LARGE SCALE GENOMIC DNA]</scope>
    <source>
        <strain evidence="3 4">DSM 103725</strain>
    </source>
</reference>
<evidence type="ECO:0000259" key="1">
    <source>
        <dbReference type="Pfam" id="PF13175"/>
    </source>
</evidence>
<dbReference type="CDD" id="cd00267">
    <property type="entry name" value="ABC_ATPase"/>
    <property type="match status" value="1"/>
</dbReference>
<accession>A0A7X0LIR3</accession>
<comment type="caution">
    <text evidence="3">The sequence shown here is derived from an EMBL/GenBank/DDBJ whole genome shotgun (WGS) entry which is preliminary data.</text>
</comment>
<sequence length="587" mass="64676">MSQIDVLNYRSITKQSFALERFTPLVGYNNAGKSNILSAITWLIRPFSLGTGDFFDINQAVEVRGTVEGMSEQVLSNLGATHRKKIEPFCANGIIRFRTIHSEPGISAAKTAYEIRDLDVADEDDPDAWKNVSGIRQAIQAMFPEPIPIDAMDDAAEDVAKSKSGTTISKLLGLIVDPIRESQGDELSEILEGIRDRLEADGLQRPQEIIDFDTHANAQVSALFPGVEIAAHIPAPEISQIFKSGTLKVRDKGSDVWRDVVNMGHGAQRTIQMALICYLAAKNFDSSKPAPLLLIDEPELYLHPQGVEQVRQALVTLSETSFQIVFSTHSASMIQRDDVPNALVVRRDRLNGTRSKKRLADAISGVLQDNPSQTQTIFELSNASEVLFSDSVVLAEGKTEKRILPPLYERVTGKTLALAKKALVVPDGSGGVHKCSKVLDAISVPHKAVVDLDFAFRAENCEWLDNCYDEIQKCVAIFSDLCASNDFNLDGRGLPCKGGSMSASQAFSLLGSTQEAFSAIDSIHESLLQHNVWIWKKGCIEDYLGERGKNEKVWNRLAHDILNPQSDLTELLAHFDSLESFIEWIDA</sequence>
<dbReference type="InterPro" id="IPR041685">
    <property type="entry name" value="AAA_GajA/Old/RecF-like"/>
</dbReference>
<dbReference type="Pfam" id="PF20469">
    <property type="entry name" value="OLD-like_TOPRIM"/>
    <property type="match status" value="1"/>
</dbReference>
<dbReference type="EMBL" id="JACHGY010000001">
    <property type="protein sequence ID" value="MBB6428490.1"/>
    <property type="molecule type" value="Genomic_DNA"/>
</dbReference>
<dbReference type="InterPro" id="IPR027417">
    <property type="entry name" value="P-loop_NTPase"/>
</dbReference>
<dbReference type="GO" id="GO:0005524">
    <property type="term" value="F:ATP binding"/>
    <property type="evidence" value="ECO:0007669"/>
    <property type="project" value="UniProtKB-KW"/>
</dbReference>
<dbReference type="AlphaFoldDB" id="A0A7X0LIR3"/>
<dbReference type="InterPro" id="IPR034139">
    <property type="entry name" value="TOPRIM_OLD"/>
</dbReference>
<dbReference type="Proteomes" id="UP000541810">
    <property type="component" value="Unassembled WGS sequence"/>
</dbReference>
<proteinExistence type="predicted"/>
<dbReference type="InterPro" id="IPR051396">
    <property type="entry name" value="Bact_Antivir_Def_Nuclease"/>
</dbReference>
<keyword evidence="3" id="KW-0547">Nucleotide-binding</keyword>